<accession>A0A8U0HUI5</accession>
<protein>
    <submittedName>
        <fullName evidence="1">Uncharacterized protein</fullName>
    </submittedName>
</protein>
<keyword evidence="2" id="KW-1185">Reference proteome</keyword>
<dbReference type="Proteomes" id="UP000830729">
    <property type="component" value="Chromosome"/>
</dbReference>
<dbReference type="InterPro" id="IPR055924">
    <property type="entry name" value="DUF7501"/>
</dbReference>
<proteinExistence type="predicted"/>
<evidence type="ECO:0000313" key="2">
    <source>
        <dbReference type="Proteomes" id="UP000830729"/>
    </source>
</evidence>
<dbReference type="AlphaFoldDB" id="A0A8U0HUI5"/>
<dbReference type="RefSeq" id="WP_248650775.1">
    <property type="nucleotide sequence ID" value="NZ_CP096659.1"/>
</dbReference>
<dbReference type="KEGG" id="halx:M0R89_01355"/>
<sequence>MSTTPTWNDPNDCPFCGSELRNPGAGFIDHIHENPDCEDGFETWRSNINDDICAGWSG</sequence>
<organism evidence="1 2">
    <name type="scientific">Halorussus limi</name>
    <dbReference type="NCBI Taxonomy" id="2938695"/>
    <lineage>
        <taxon>Archaea</taxon>
        <taxon>Methanobacteriati</taxon>
        <taxon>Methanobacteriota</taxon>
        <taxon>Stenosarchaea group</taxon>
        <taxon>Halobacteria</taxon>
        <taxon>Halobacteriales</taxon>
        <taxon>Haladaptataceae</taxon>
        <taxon>Halorussus</taxon>
    </lineage>
</organism>
<dbReference type="GeneID" id="72183804"/>
<evidence type="ECO:0000313" key="1">
    <source>
        <dbReference type="EMBL" id="UPV74732.1"/>
    </source>
</evidence>
<reference evidence="1 2" key="1">
    <citation type="submission" date="2022-04" db="EMBL/GenBank/DDBJ databases">
        <title>Diverse halophilic archaea isolated from saline environments.</title>
        <authorList>
            <person name="Cui H.-L."/>
        </authorList>
    </citation>
    <scope>NUCLEOTIDE SEQUENCE [LARGE SCALE GENOMIC DNA]</scope>
    <source>
        <strain evidence="1 2">XZYJT49</strain>
    </source>
</reference>
<dbReference type="EMBL" id="CP096659">
    <property type="protein sequence ID" value="UPV74732.1"/>
    <property type="molecule type" value="Genomic_DNA"/>
</dbReference>
<gene>
    <name evidence="1" type="ORF">M0R89_01355</name>
</gene>
<name>A0A8U0HUI5_9EURY</name>
<dbReference type="Pfam" id="PF24333">
    <property type="entry name" value="DUF7501"/>
    <property type="match status" value="1"/>
</dbReference>